<keyword evidence="1" id="KW-0732">Signal</keyword>
<name>A0A344LEC5_9PSEU</name>
<dbReference type="PANTHER" id="PTHR46928:SF1">
    <property type="entry name" value="MESENCHYME-SPECIFIC CELL SURFACE GLYCOPROTEIN"/>
    <property type="match status" value="1"/>
</dbReference>
<sequence>MNRLQQTGVLVVTLALAVTVPAASARGEDQRFQRVSTLPVYLNSSPDEHTAAEIAAATPDGRTVVYTDSPAERIGFAGVDDHGGLVPQGVLPMPGEPTSVDIRDGLALVAVNTSESFTAPSGVLQVVDLASRQVVATHELGGQPDSIDISPDGRYAAIAVENERDEDVNDGALPQPPAGFLAIADLTGAPADWSVRRTELTGLAAVAPEDPEPEYVSINSRNEVAVTLQENNHLVVADLATGAVRRHFSAGVATVDGVDTVEDGRIDPRGVVTAPREPDAVGWLDDRTLATADEGDYQGGSRTWTAFDARSGEVVFSSGADLENLAIRQGQYPEGRAENKGVEPEGLAVATYGEHRYAFVGLERANLVAVYNVDNPRKPRLVQGLPTGVGPEGLLPIPARGALVVSAEEDSADDKVRSSLSRYQLTSEPLASSLQRNEGAPSITSRGIGFGALSGLSADGRHLAAVTDDAYTPSRILTVDVNRAPATVLREKVVTKDGQPVSYDLEGIAATRGGYWLAVEGDPGKGTENLLVRTDDRGRVQQEVPLPGTIAAGATSNGFEGVAVLGEHVWAAVQRGWKDNQPGQTTLARYTPATGEWAFAAYPLDAAPAGGWVGLSELTALDSHTLLVLERDNRRGAQAQVKKVYKVDTSSLVPVPAGSLKPLVGKQEHRDLLPALRAGGGVVADKPEGLAVAGGELFAAVDNDGLEDAPGESVLLRLGR</sequence>
<dbReference type="KEGG" id="aab:A4R43_31340"/>
<proteinExistence type="predicted"/>
<dbReference type="Proteomes" id="UP000250434">
    <property type="component" value="Chromosome"/>
</dbReference>
<dbReference type="InterPro" id="IPR011048">
    <property type="entry name" value="Haem_d1_sf"/>
</dbReference>
<reference evidence="3 4" key="1">
    <citation type="submission" date="2016-04" db="EMBL/GenBank/DDBJ databases">
        <title>Complete genome sequence and analysis of deep-sea sediment isolate, Amycolatopsis sp. WP1.</title>
        <authorList>
            <person name="Wang H."/>
            <person name="Chen S."/>
            <person name="Wu Q."/>
        </authorList>
    </citation>
    <scope>NUCLEOTIDE SEQUENCE [LARGE SCALE GENOMIC DNA]</scope>
    <source>
        <strain evidence="3 4">WP1</strain>
    </source>
</reference>
<evidence type="ECO:0000313" key="3">
    <source>
        <dbReference type="EMBL" id="AXB46399.1"/>
    </source>
</evidence>
<organism evidence="3 4">
    <name type="scientific">Amycolatopsis albispora</name>
    <dbReference type="NCBI Taxonomy" id="1804986"/>
    <lineage>
        <taxon>Bacteria</taxon>
        <taxon>Bacillati</taxon>
        <taxon>Actinomycetota</taxon>
        <taxon>Actinomycetes</taxon>
        <taxon>Pseudonocardiales</taxon>
        <taxon>Pseudonocardiaceae</taxon>
        <taxon>Amycolatopsis</taxon>
    </lineage>
</organism>
<evidence type="ECO:0000259" key="2">
    <source>
        <dbReference type="Pfam" id="PF13449"/>
    </source>
</evidence>
<dbReference type="InterPro" id="IPR027372">
    <property type="entry name" value="Phytase-like_dom"/>
</dbReference>
<dbReference type="InterPro" id="IPR052956">
    <property type="entry name" value="Mesenchyme-surface_protein"/>
</dbReference>
<dbReference type="Pfam" id="PF13449">
    <property type="entry name" value="Phytase-like"/>
    <property type="match status" value="1"/>
</dbReference>
<dbReference type="PANTHER" id="PTHR46928">
    <property type="entry name" value="MESENCHYME-SPECIFIC CELL SURFACE GLYCOPROTEIN"/>
    <property type="match status" value="1"/>
</dbReference>
<feature type="chain" id="PRO_5016658026" description="Phytase-like domain-containing protein" evidence="1">
    <location>
        <begin position="26"/>
        <end position="720"/>
    </location>
</feature>
<accession>A0A344LEC5</accession>
<evidence type="ECO:0000313" key="4">
    <source>
        <dbReference type="Proteomes" id="UP000250434"/>
    </source>
</evidence>
<feature type="domain" description="Phytase-like" evidence="2">
    <location>
        <begin position="449"/>
        <end position="704"/>
    </location>
</feature>
<evidence type="ECO:0000256" key="1">
    <source>
        <dbReference type="SAM" id="SignalP"/>
    </source>
</evidence>
<dbReference type="EMBL" id="CP015163">
    <property type="protein sequence ID" value="AXB46399.1"/>
    <property type="molecule type" value="Genomic_DNA"/>
</dbReference>
<dbReference type="SUPFAM" id="SSF51004">
    <property type="entry name" value="C-terminal (heme d1) domain of cytochrome cd1-nitrite reductase"/>
    <property type="match status" value="1"/>
</dbReference>
<dbReference type="Gene3D" id="2.130.10.10">
    <property type="entry name" value="YVTN repeat-like/Quinoprotein amine dehydrogenase"/>
    <property type="match status" value="1"/>
</dbReference>
<gene>
    <name evidence="3" type="ORF">A4R43_31340</name>
</gene>
<protein>
    <recommendedName>
        <fullName evidence="2">Phytase-like domain-containing protein</fullName>
    </recommendedName>
</protein>
<dbReference type="InterPro" id="IPR015943">
    <property type="entry name" value="WD40/YVTN_repeat-like_dom_sf"/>
</dbReference>
<feature type="signal peptide" evidence="1">
    <location>
        <begin position="1"/>
        <end position="25"/>
    </location>
</feature>
<dbReference type="OrthoDB" id="9758957at2"/>
<dbReference type="AlphaFoldDB" id="A0A344LEC5"/>
<dbReference type="RefSeq" id="WP_113695451.1">
    <property type="nucleotide sequence ID" value="NZ_CP015163.1"/>
</dbReference>
<keyword evidence="4" id="KW-1185">Reference proteome</keyword>